<feature type="transmembrane region" description="Helical" evidence="11">
    <location>
        <begin position="427"/>
        <end position="446"/>
    </location>
</feature>
<feature type="transmembrane region" description="Helical" evidence="11">
    <location>
        <begin position="614"/>
        <end position="639"/>
    </location>
</feature>
<evidence type="ECO:0000256" key="5">
    <source>
        <dbReference type="ARBA" id="ARBA00023040"/>
    </source>
</evidence>
<evidence type="ECO:0000256" key="7">
    <source>
        <dbReference type="ARBA" id="ARBA00023170"/>
    </source>
</evidence>
<name>A0AAU9XSN7_9CNID</name>
<dbReference type="CDD" id="cd00637">
    <property type="entry name" value="7tm_classA_rhodopsin-like"/>
    <property type="match status" value="2"/>
</dbReference>
<dbReference type="GO" id="GO:0005886">
    <property type="term" value="C:plasma membrane"/>
    <property type="evidence" value="ECO:0007669"/>
    <property type="project" value="UniProtKB-SubCell"/>
</dbReference>
<keyword evidence="3 10" id="KW-0812">Transmembrane</keyword>
<evidence type="ECO:0000256" key="2">
    <source>
        <dbReference type="ARBA" id="ARBA00022475"/>
    </source>
</evidence>
<evidence type="ECO:0000256" key="6">
    <source>
        <dbReference type="ARBA" id="ARBA00023136"/>
    </source>
</evidence>
<comment type="similarity">
    <text evidence="10">Belongs to the G-protein coupled receptor 1 family.</text>
</comment>
<keyword evidence="2" id="KW-1003">Cell membrane</keyword>
<dbReference type="InterPro" id="IPR017452">
    <property type="entry name" value="GPCR_Rhodpsn_7TM"/>
</dbReference>
<dbReference type="Pfam" id="PF00001">
    <property type="entry name" value="7tm_1"/>
    <property type="match status" value="2"/>
</dbReference>
<protein>
    <recommendedName>
        <fullName evidence="12">G-protein coupled receptors family 1 profile domain-containing protein</fullName>
    </recommendedName>
</protein>
<proteinExistence type="inferred from homology"/>
<accession>A0AAU9XSN7</accession>
<keyword evidence="6 11" id="KW-0472">Membrane</keyword>
<evidence type="ECO:0000256" key="4">
    <source>
        <dbReference type="ARBA" id="ARBA00022989"/>
    </source>
</evidence>
<evidence type="ECO:0000256" key="9">
    <source>
        <dbReference type="ARBA" id="ARBA00023224"/>
    </source>
</evidence>
<evidence type="ECO:0000259" key="12">
    <source>
        <dbReference type="PROSITE" id="PS50262"/>
    </source>
</evidence>
<feature type="transmembrane region" description="Helical" evidence="11">
    <location>
        <begin position="243"/>
        <end position="267"/>
    </location>
</feature>
<feature type="transmembrane region" description="Helical" evidence="11">
    <location>
        <begin position="578"/>
        <end position="602"/>
    </location>
</feature>
<reference evidence="13 14" key="1">
    <citation type="submission" date="2022-05" db="EMBL/GenBank/DDBJ databases">
        <authorList>
            <consortium name="Genoscope - CEA"/>
            <person name="William W."/>
        </authorList>
    </citation>
    <scope>NUCLEOTIDE SEQUENCE [LARGE SCALE GENOMIC DNA]</scope>
</reference>
<evidence type="ECO:0000256" key="3">
    <source>
        <dbReference type="ARBA" id="ARBA00022692"/>
    </source>
</evidence>
<keyword evidence="8" id="KW-0325">Glycoprotein</keyword>
<dbReference type="Gene3D" id="1.20.1070.10">
    <property type="entry name" value="Rhodopsin 7-helix transmembrane proteins"/>
    <property type="match status" value="2"/>
</dbReference>
<keyword evidence="7 10" id="KW-0675">Receptor</keyword>
<keyword evidence="4 11" id="KW-1133">Transmembrane helix</keyword>
<feature type="transmembrane region" description="Helical" evidence="11">
    <location>
        <begin position="458"/>
        <end position="482"/>
    </location>
</feature>
<feature type="domain" description="G-protein coupled receptors family 1 profile" evidence="12">
    <location>
        <begin position="474"/>
        <end position="717"/>
    </location>
</feature>
<feature type="transmembrane region" description="Helical" evidence="11">
    <location>
        <begin position="163"/>
        <end position="185"/>
    </location>
</feature>
<dbReference type="Proteomes" id="UP001159428">
    <property type="component" value="Unassembled WGS sequence"/>
</dbReference>
<dbReference type="PROSITE" id="PS00237">
    <property type="entry name" value="G_PROTEIN_RECEP_F1_1"/>
    <property type="match status" value="2"/>
</dbReference>
<dbReference type="EMBL" id="CALNXJ010000065">
    <property type="protein sequence ID" value="CAH3157766.1"/>
    <property type="molecule type" value="Genomic_DNA"/>
</dbReference>
<keyword evidence="14" id="KW-1185">Reference proteome</keyword>
<feature type="transmembrane region" description="Helical" evidence="11">
    <location>
        <begin position="279"/>
        <end position="300"/>
    </location>
</feature>
<gene>
    <name evidence="13" type="ORF">PMEA_00030157</name>
</gene>
<comment type="caution">
    <text evidence="13">The sequence shown here is derived from an EMBL/GenBank/DDBJ whole genome shotgun (WGS) entry which is preliminary data.</text>
</comment>
<dbReference type="GO" id="GO:0004930">
    <property type="term" value="F:G protein-coupled receptor activity"/>
    <property type="evidence" value="ECO:0007669"/>
    <property type="project" value="UniProtKB-KW"/>
</dbReference>
<dbReference type="AlphaFoldDB" id="A0AAU9XSN7"/>
<keyword evidence="9 10" id="KW-0807">Transducer</keyword>
<feature type="transmembrane region" description="Helical" evidence="11">
    <location>
        <begin position="200"/>
        <end position="220"/>
    </location>
</feature>
<evidence type="ECO:0000256" key="10">
    <source>
        <dbReference type="RuleBase" id="RU000688"/>
    </source>
</evidence>
<dbReference type="PRINTS" id="PR00237">
    <property type="entry name" value="GPCRRHODOPSN"/>
</dbReference>
<comment type="subcellular location">
    <subcellularLocation>
        <location evidence="1">Cell membrane</location>
        <topology evidence="1">Multi-pass membrane protein</topology>
    </subcellularLocation>
</comment>
<dbReference type="PROSITE" id="PS50262">
    <property type="entry name" value="G_PROTEIN_RECEP_F1_2"/>
    <property type="match status" value="2"/>
</dbReference>
<feature type="transmembrane region" description="Helical" evidence="11">
    <location>
        <begin position="494"/>
        <end position="520"/>
    </location>
</feature>
<organism evidence="13 14">
    <name type="scientific">Pocillopora meandrina</name>
    <dbReference type="NCBI Taxonomy" id="46732"/>
    <lineage>
        <taxon>Eukaryota</taxon>
        <taxon>Metazoa</taxon>
        <taxon>Cnidaria</taxon>
        <taxon>Anthozoa</taxon>
        <taxon>Hexacorallia</taxon>
        <taxon>Scleractinia</taxon>
        <taxon>Astrocoeniina</taxon>
        <taxon>Pocilloporidae</taxon>
        <taxon>Pocillopora</taxon>
    </lineage>
</organism>
<evidence type="ECO:0000256" key="11">
    <source>
        <dbReference type="SAM" id="Phobius"/>
    </source>
</evidence>
<evidence type="ECO:0000313" key="13">
    <source>
        <dbReference type="EMBL" id="CAH3157766.1"/>
    </source>
</evidence>
<evidence type="ECO:0000313" key="14">
    <source>
        <dbReference type="Proteomes" id="UP001159428"/>
    </source>
</evidence>
<dbReference type="InterPro" id="IPR000276">
    <property type="entry name" value="GPCR_Rhodpsn"/>
</dbReference>
<feature type="transmembrane region" description="Helical" evidence="11">
    <location>
        <begin position="75"/>
        <end position="102"/>
    </location>
</feature>
<dbReference type="SUPFAM" id="SSF81321">
    <property type="entry name" value="Family A G protein-coupled receptor-like"/>
    <property type="match status" value="2"/>
</dbReference>
<keyword evidence="5 10" id="KW-0297">G-protein coupled receptor</keyword>
<sequence length="935" mass="104441">MAANNTTVSYDFTYAGNSLYFCKKPPYLTWDLTDTTLPWILDVIIFTAAPVTTLLNILVIVALRKNRELQKFSNILLCSMAVTDLITGAVTMPMSAIVDVLMLTRVSVEHVCTFDSLVNKTFLFTMSISSLYHLTAIAWERYMAIKCWKDYRNKVTKLLLQKLGATAWLLAILKQVPTVAMIIAGVDRIVLDRWLALEKILVMICLFAIAYFYIMVFLGVRKQKQNQTSQVITMMKAKLESKVAKTTGLLTAGLMVSFVPSIVIATLGNFLPAFSMNSAFRLSEVFVQLNSILTPVLYFYRDRRFRNTVKELLGMKTSTNIRQSVDATQSSKKNEFSNNASIQLSARNGEKTRSILTTSASPETAGKVDQGLKATLGRSISDPTLYKCSRDSFVPCGSPPYEPSSHLTTIAADRNESHEMAENKTTVSYDFTSASISLYFCQKPPYLTWDLTNTTLPWILVVVIFTAAPVTTLLNILVVVALNKSRELQKPSNILLCSMAVTDLITGAITMPMSAIFDVLMLTRVSVEHVCTFDSLVNKLLLFTMSNISLYHLTAIAWERYMAIKCWKDYRNKVTKRLLQNLGAIAWLLPILKMVPTVAMIIVGVDRTVLGRWLALGIILVMVSLFATVYFYIMVFLGLRKRKQNQTSQVTIMMKAKLESKVAKTTGLLTAGLLISFVPSIVITTSRNFLPAFSMNSAFRLSEVFVQLNSVLTPVLYFYRDRRFRNAVKELLGMKTTKNIQQSVEATQSSKKNELNDKASIQLSAHNGKTTSSILTTSASPDTAGKVDQGLKATLGRSISDPTLYKCSRDSFVPCGSPPYEPSSHLTTIAADRNESSKKRKWGNSKEKVHPLATHAKNVISARRSVDLTSIKSRSEFCDNKANVNIFHSFRRSKKTNKTNSDASYSQIQRYPSLDVTYSSKGGFVKKKTNIYKTK</sequence>
<feature type="transmembrane region" description="Helical" evidence="11">
    <location>
        <begin position="698"/>
        <end position="719"/>
    </location>
</feature>
<feature type="transmembrane region" description="Helical" evidence="11">
    <location>
        <begin position="122"/>
        <end position="142"/>
    </location>
</feature>
<feature type="domain" description="G-protein coupled receptors family 1 profile" evidence="12">
    <location>
        <begin position="55"/>
        <end position="298"/>
    </location>
</feature>
<evidence type="ECO:0000256" key="1">
    <source>
        <dbReference type="ARBA" id="ARBA00004651"/>
    </source>
</evidence>
<feature type="transmembrane region" description="Helical" evidence="11">
    <location>
        <begin position="540"/>
        <end position="558"/>
    </location>
</feature>
<feature type="transmembrane region" description="Helical" evidence="11">
    <location>
        <begin position="662"/>
        <end position="686"/>
    </location>
</feature>
<dbReference type="PANTHER" id="PTHR24246:SF27">
    <property type="entry name" value="ADENOSINE RECEPTOR, ISOFORM A"/>
    <property type="match status" value="1"/>
</dbReference>
<dbReference type="PANTHER" id="PTHR24246">
    <property type="entry name" value="OLFACTORY RECEPTOR AND ADENOSINE RECEPTOR"/>
    <property type="match status" value="1"/>
</dbReference>
<evidence type="ECO:0000256" key="8">
    <source>
        <dbReference type="ARBA" id="ARBA00023180"/>
    </source>
</evidence>
<feature type="transmembrane region" description="Helical" evidence="11">
    <location>
        <begin position="39"/>
        <end position="63"/>
    </location>
</feature>